<sequence>MANTNVFSSVTQAAHGQASPAFSKKTPAFFTESPQPSTSTTQEIETDDISALSSYLGIGSFGSLDCVQRFMKGAFETNPTLPSERKIVTWDPQRVLDFLEPRFPHDTLTVKELTLKLTLFLAILSGQRSQTIHALDIDNMAVSNKR</sequence>
<reference evidence="1" key="1">
    <citation type="journal article" date="2023" name="G3 (Bethesda)">
        <title>A reference genome for the long-term kleptoplast-retaining sea slug Elysia crispata morphotype clarki.</title>
        <authorList>
            <person name="Eastman K.E."/>
            <person name="Pendleton A.L."/>
            <person name="Shaikh M.A."/>
            <person name="Suttiyut T."/>
            <person name="Ogas R."/>
            <person name="Tomko P."/>
            <person name="Gavelis G."/>
            <person name="Widhalm J.R."/>
            <person name="Wisecaver J.H."/>
        </authorList>
    </citation>
    <scope>NUCLEOTIDE SEQUENCE</scope>
    <source>
        <strain evidence="1">ECLA1</strain>
    </source>
</reference>
<dbReference type="Proteomes" id="UP001283361">
    <property type="component" value="Unassembled WGS sequence"/>
</dbReference>
<dbReference type="PANTHER" id="PTHR35617:SF3">
    <property type="entry name" value="CORE-BINDING (CB) DOMAIN-CONTAINING PROTEIN"/>
    <property type="match status" value="1"/>
</dbReference>
<dbReference type="EMBL" id="JAWDGP010002674">
    <property type="protein sequence ID" value="KAK3780993.1"/>
    <property type="molecule type" value="Genomic_DNA"/>
</dbReference>
<organism evidence="1 2">
    <name type="scientific">Elysia crispata</name>
    <name type="common">lettuce slug</name>
    <dbReference type="NCBI Taxonomy" id="231223"/>
    <lineage>
        <taxon>Eukaryota</taxon>
        <taxon>Metazoa</taxon>
        <taxon>Spiralia</taxon>
        <taxon>Lophotrochozoa</taxon>
        <taxon>Mollusca</taxon>
        <taxon>Gastropoda</taxon>
        <taxon>Heterobranchia</taxon>
        <taxon>Euthyneura</taxon>
        <taxon>Panpulmonata</taxon>
        <taxon>Sacoglossa</taxon>
        <taxon>Placobranchoidea</taxon>
        <taxon>Plakobranchidae</taxon>
        <taxon>Elysia</taxon>
    </lineage>
</organism>
<dbReference type="AlphaFoldDB" id="A0AAE1A4V5"/>
<accession>A0AAE1A4V5</accession>
<evidence type="ECO:0000313" key="1">
    <source>
        <dbReference type="EMBL" id="KAK3780993.1"/>
    </source>
</evidence>
<protein>
    <recommendedName>
        <fullName evidence="3">Tyr recombinase domain-containing protein</fullName>
    </recommendedName>
</protein>
<dbReference type="PANTHER" id="PTHR35617">
    <property type="entry name" value="PHAGE_INTEGRASE DOMAIN-CONTAINING PROTEIN"/>
    <property type="match status" value="1"/>
</dbReference>
<gene>
    <name evidence="1" type="ORF">RRG08_018725</name>
</gene>
<evidence type="ECO:0000313" key="2">
    <source>
        <dbReference type="Proteomes" id="UP001283361"/>
    </source>
</evidence>
<evidence type="ECO:0008006" key="3">
    <source>
        <dbReference type="Google" id="ProtNLM"/>
    </source>
</evidence>
<proteinExistence type="predicted"/>
<keyword evidence="2" id="KW-1185">Reference proteome</keyword>
<name>A0AAE1A4V5_9GAST</name>
<comment type="caution">
    <text evidence="1">The sequence shown here is derived from an EMBL/GenBank/DDBJ whole genome shotgun (WGS) entry which is preliminary data.</text>
</comment>